<dbReference type="PANTHER" id="PTHR35162">
    <property type="entry name" value="OS08G0516600 PROTEIN"/>
    <property type="match status" value="1"/>
</dbReference>
<reference evidence="2 3" key="1">
    <citation type="submission" date="2022-12" db="EMBL/GenBank/DDBJ databases">
        <title>Chromosome-scale assembly of the Ensete ventricosum genome.</title>
        <authorList>
            <person name="Dussert Y."/>
            <person name="Stocks J."/>
            <person name="Wendawek A."/>
            <person name="Woldeyes F."/>
            <person name="Nichols R.A."/>
            <person name="Borrell J.S."/>
        </authorList>
    </citation>
    <scope>NUCLEOTIDE SEQUENCE [LARGE SCALE GENOMIC DNA]</scope>
    <source>
        <strain evidence="3">cv. Maze</strain>
        <tissue evidence="2">Seeds</tissue>
    </source>
</reference>
<comment type="caution">
    <text evidence="2">The sequence shown here is derived from an EMBL/GenBank/DDBJ whole genome shotgun (WGS) entry which is preliminary data.</text>
</comment>
<dbReference type="Proteomes" id="UP001222027">
    <property type="component" value="Unassembled WGS sequence"/>
</dbReference>
<proteinExistence type="predicted"/>
<name>A0AAV8R2K9_ENSVE</name>
<evidence type="ECO:0000313" key="2">
    <source>
        <dbReference type="EMBL" id="KAJ8485652.1"/>
    </source>
</evidence>
<feature type="compositionally biased region" description="Basic and acidic residues" evidence="1">
    <location>
        <begin position="21"/>
        <end position="32"/>
    </location>
</feature>
<feature type="region of interest" description="Disordered" evidence="1">
    <location>
        <begin position="1"/>
        <end position="81"/>
    </location>
</feature>
<feature type="compositionally biased region" description="Basic residues" evidence="1">
    <location>
        <begin position="64"/>
        <end position="73"/>
    </location>
</feature>
<feature type="compositionally biased region" description="Basic and acidic residues" evidence="1">
    <location>
        <begin position="39"/>
        <end position="52"/>
    </location>
</feature>
<keyword evidence="3" id="KW-1185">Reference proteome</keyword>
<feature type="compositionally biased region" description="Basic and acidic residues" evidence="1">
    <location>
        <begin position="1"/>
        <end position="10"/>
    </location>
</feature>
<dbReference type="PANTHER" id="PTHR35162:SF2">
    <property type="entry name" value="OS08G0516600 PROTEIN"/>
    <property type="match status" value="1"/>
</dbReference>
<protein>
    <submittedName>
        <fullName evidence="2">Uncharacterized protein</fullName>
    </submittedName>
</protein>
<sequence>MGFEFPHREPPSLPPIQTRGIDMKAALEDDQSKSTSSEEVEHCVTPRSEQLEVKPPLVCPPAPRKPRPAKRKLGPPPNGYHPVPTDLASVFVPLLCPANKKVRVG</sequence>
<evidence type="ECO:0000313" key="3">
    <source>
        <dbReference type="Proteomes" id="UP001222027"/>
    </source>
</evidence>
<dbReference type="InterPro" id="IPR053115">
    <property type="entry name" value="CDK_inhibitor"/>
</dbReference>
<dbReference type="EMBL" id="JAQQAF010000005">
    <property type="protein sequence ID" value="KAJ8485652.1"/>
    <property type="molecule type" value="Genomic_DNA"/>
</dbReference>
<gene>
    <name evidence="2" type="ORF">OPV22_018137</name>
</gene>
<evidence type="ECO:0000256" key="1">
    <source>
        <dbReference type="SAM" id="MobiDB-lite"/>
    </source>
</evidence>
<dbReference type="AlphaFoldDB" id="A0AAV8R2K9"/>
<accession>A0AAV8R2K9</accession>
<organism evidence="2 3">
    <name type="scientific">Ensete ventricosum</name>
    <name type="common">Abyssinian banana</name>
    <name type="synonym">Musa ensete</name>
    <dbReference type="NCBI Taxonomy" id="4639"/>
    <lineage>
        <taxon>Eukaryota</taxon>
        <taxon>Viridiplantae</taxon>
        <taxon>Streptophyta</taxon>
        <taxon>Embryophyta</taxon>
        <taxon>Tracheophyta</taxon>
        <taxon>Spermatophyta</taxon>
        <taxon>Magnoliopsida</taxon>
        <taxon>Liliopsida</taxon>
        <taxon>Zingiberales</taxon>
        <taxon>Musaceae</taxon>
        <taxon>Ensete</taxon>
    </lineage>
</organism>